<keyword evidence="4" id="KW-0812">Transmembrane</keyword>
<dbReference type="RefSeq" id="XP_005191127.2">
    <property type="nucleotide sequence ID" value="XM_005191070.4"/>
</dbReference>
<dbReference type="Pfam" id="PF00201">
    <property type="entry name" value="UDPGT"/>
    <property type="match status" value="1"/>
</dbReference>
<evidence type="ECO:0000256" key="2">
    <source>
        <dbReference type="ARBA" id="ARBA00022676"/>
    </source>
</evidence>
<dbReference type="InterPro" id="IPR050271">
    <property type="entry name" value="UDP-glycosyltransferase"/>
</dbReference>
<dbReference type="eggNOG" id="KOG1192">
    <property type="taxonomic scope" value="Eukaryota"/>
</dbReference>
<protein>
    <recommendedName>
        <fullName evidence="7">UDP-glucoronosyl and UDP-glucosyl transferase</fullName>
    </recommendedName>
</protein>
<keyword evidence="4" id="KW-0472">Membrane</keyword>
<dbReference type="CDD" id="cd03784">
    <property type="entry name" value="GT1_Gtf-like"/>
    <property type="match status" value="1"/>
</dbReference>
<feature type="signal peptide" evidence="5">
    <location>
        <begin position="1"/>
        <end position="27"/>
    </location>
</feature>
<keyword evidence="4" id="KW-1133">Transmembrane helix</keyword>
<dbReference type="VEuPathDB" id="VectorBase:MDOMA2_013686"/>
<sequence>MNNIPTRNLLLVLAALSLCCLIENAESANILALLPSSSPSHVIFEISVARQMAMRHHNVTIISVLPLKEDWLHPSMKHIKLDKGLLDMTMAVNSTQYSGLARVKSFMEMYKTMIVGQGDILDDPKMKELIYNTGNNFDLILWGYFAGDYFFGLAEHFDCPVALLWPNIPIIAISNLMGNPLEMSYTVTTMMNMAADTTGFGFRLKNVLANAVESVLTRLRDKWSKPIYEKYFPSDKYVSYEKAKERVSLVLFSHHFSEKPVRPLVPGMIEIGGIHLDEETKPLPKDIEEFVSAAEHGVIFFSLGTNVKAKHLQPQTLEKVFNVLSKLPQRVLWKCDDESNVPGNSTNILYRKWLPQADILGHPKTVLFFCHGGKGGITEAKFYGVPMVGLPIFGDQPMNMEEVVMKGYGLSIEHDESLSEEVIRKTVKEVLENTSYRNNVRQFSNLYRDRPLKIKDNAVYWLEYVIRYKGAPHMQSPLKTMSFVEANNLDAYACILLVFYIIALLVKLILKLIINLVCRKCMGKSKRD</sequence>
<organism evidence="6">
    <name type="scientific">Musca domestica</name>
    <name type="common">House fly</name>
    <dbReference type="NCBI Taxonomy" id="7370"/>
    <lineage>
        <taxon>Eukaryota</taxon>
        <taxon>Metazoa</taxon>
        <taxon>Ecdysozoa</taxon>
        <taxon>Arthropoda</taxon>
        <taxon>Hexapoda</taxon>
        <taxon>Insecta</taxon>
        <taxon>Pterygota</taxon>
        <taxon>Neoptera</taxon>
        <taxon>Endopterygota</taxon>
        <taxon>Diptera</taxon>
        <taxon>Brachycera</taxon>
        <taxon>Muscomorpha</taxon>
        <taxon>Muscoidea</taxon>
        <taxon>Muscidae</taxon>
        <taxon>Musca</taxon>
    </lineage>
</organism>
<dbReference type="VEuPathDB" id="VectorBase:MDOA007841"/>
<name>A0A1I8MRY4_MUSDO</name>
<keyword evidence="3" id="KW-0808">Transferase</keyword>
<dbReference type="STRING" id="7370.A0A1I8MRY4"/>
<gene>
    <name evidence="6" type="primary">101897074</name>
</gene>
<keyword evidence="5" id="KW-0732">Signal</keyword>
<evidence type="ECO:0000256" key="5">
    <source>
        <dbReference type="SAM" id="SignalP"/>
    </source>
</evidence>
<feature type="chain" id="PRO_5044560747" description="UDP-glucoronosyl and UDP-glucosyl transferase" evidence="5">
    <location>
        <begin position="28"/>
        <end position="528"/>
    </location>
</feature>
<dbReference type="SUPFAM" id="SSF53756">
    <property type="entry name" value="UDP-Glycosyltransferase/glycogen phosphorylase"/>
    <property type="match status" value="1"/>
</dbReference>
<dbReference type="Gene3D" id="3.40.50.2000">
    <property type="entry name" value="Glycogen Phosphorylase B"/>
    <property type="match status" value="1"/>
</dbReference>
<feature type="transmembrane region" description="Helical" evidence="4">
    <location>
        <begin position="497"/>
        <end position="518"/>
    </location>
</feature>
<dbReference type="PANTHER" id="PTHR48043:SF159">
    <property type="entry name" value="EG:EG0003.4 PROTEIN-RELATED"/>
    <property type="match status" value="1"/>
</dbReference>
<proteinExistence type="inferred from homology"/>
<evidence type="ECO:0000313" key="6">
    <source>
        <dbReference type="EnsemblMetazoa" id="MDOA007841-PA"/>
    </source>
</evidence>
<evidence type="ECO:0000256" key="4">
    <source>
        <dbReference type="SAM" id="Phobius"/>
    </source>
</evidence>
<dbReference type="PANTHER" id="PTHR48043">
    <property type="entry name" value="EG:EG0003.4 PROTEIN-RELATED"/>
    <property type="match status" value="1"/>
</dbReference>
<dbReference type="FunFam" id="3.40.50.2000:FF:000050">
    <property type="entry name" value="UDP-glucuronosyltransferase"/>
    <property type="match status" value="1"/>
</dbReference>
<dbReference type="EnsemblMetazoa" id="MDOA007841-RA">
    <property type="protein sequence ID" value="MDOA007841-PA"/>
    <property type="gene ID" value="MDOA007841"/>
</dbReference>
<evidence type="ECO:0008006" key="7">
    <source>
        <dbReference type="Google" id="ProtNLM"/>
    </source>
</evidence>
<evidence type="ECO:0000256" key="1">
    <source>
        <dbReference type="ARBA" id="ARBA00009995"/>
    </source>
</evidence>
<reference evidence="6" key="1">
    <citation type="submission" date="2020-05" db="UniProtKB">
        <authorList>
            <consortium name="EnsemblMetazoa"/>
        </authorList>
    </citation>
    <scope>IDENTIFICATION</scope>
    <source>
        <strain evidence="6">Aabys</strain>
    </source>
</reference>
<comment type="similarity">
    <text evidence="1">Belongs to the UDP-glycosyltransferase family.</text>
</comment>
<evidence type="ECO:0000256" key="3">
    <source>
        <dbReference type="ARBA" id="ARBA00022679"/>
    </source>
</evidence>
<dbReference type="OrthoDB" id="5835829at2759"/>
<accession>A0A1I8MRY4</accession>
<dbReference type="GO" id="GO:0008194">
    <property type="term" value="F:UDP-glycosyltransferase activity"/>
    <property type="evidence" value="ECO:0007669"/>
    <property type="project" value="InterPro"/>
</dbReference>
<dbReference type="AlphaFoldDB" id="A0A1I8MRY4"/>
<dbReference type="KEGG" id="mde:101897074"/>
<dbReference type="InterPro" id="IPR002213">
    <property type="entry name" value="UDP_glucos_trans"/>
</dbReference>
<keyword evidence="2" id="KW-0328">Glycosyltransferase</keyword>